<dbReference type="GO" id="GO:0005096">
    <property type="term" value="F:GTPase activator activity"/>
    <property type="evidence" value="ECO:0007669"/>
    <property type="project" value="UniProtKB-KW"/>
</dbReference>
<dbReference type="GO" id="GO:0005829">
    <property type="term" value="C:cytosol"/>
    <property type="evidence" value="ECO:0007669"/>
    <property type="project" value="TreeGrafter"/>
</dbReference>
<dbReference type="EMBL" id="CAJNXB010003583">
    <property type="protein sequence ID" value="CAF3325840.1"/>
    <property type="molecule type" value="Genomic_DNA"/>
</dbReference>
<name>A0A818EZ26_9BILA</name>
<evidence type="ECO:0000313" key="4">
    <source>
        <dbReference type="EMBL" id="CAF3325840.1"/>
    </source>
</evidence>
<keyword evidence="3" id="KW-0677">Repeat</keyword>
<dbReference type="PANTHER" id="PTHR24113">
    <property type="entry name" value="RAN GTPASE-ACTIVATING PROTEIN 1"/>
    <property type="match status" value="1"/>
</dbReference>
<gene>
    <name evidence="5" type="ORF">GRG538_LOCUS15407</name>
    <name evidence="6" type="ORF">LUA448_LOCUS28181</name>
    <name evidence="4" type="ORF">TIS948_LOCUS20693</name>
</gene>
<protein>
    <submittedName>
        <fullName evidence="5">Uncharacterized protein</fullName>
    </submittedName>
</protein>
<dbReference type="EMBL" id="CAJNYD010003956">
    <property type="protein sequence ID" value="CAF3555514.1"/>
    <property type="molecule type" value="Genomic_DNA"/>
</dbReference>
<dbReference type="Pfam" id="PF13516">
    <property type="entry name" value="LRR_6"/>
    <property type="match status" value="2"/>
</dbReference>
<dbReference type="AlphaFoldDB" id="A0A818EZ26"/>
<dbReference type="EMBL" id="CAJNYT010002412">
    <property type="protein sequence ID" value="CAF3467558.1"/>
    <property type="molecule type" value="Genomic_DNA"/>
</dbReference>
<evidence type="ECO:0000313" key="5">
    <source>
        <dbReference type="EMBL" id="CAF3467558.1"/>
    </source>
</evidence>
<organism evidence="5 7">
    <name type="scientific">Rotaria socialis</name>
    <dbReference type="NCBI Taxonomy" id="392032"/>
    <lineage>
        <taxon>Eukaryota</taxon>
        <taxon>Metazoa</taxon>
        <taxon>Spiralia</taxon>
        <taxon>Gnathifera</taxon>
        <taxon>Rotifera</taxon>
        <taxon>Eurotatoria</taxon>
        <taxon>Bdelloidea</taxon>
        <taxon>Philodinida</taxon>
        <taxon>Philodinidae</taxon>
        <taxon>Rotaria</taxon>
    </lineage>
</organism>
<dbReference type="InterPro" id="IPR032675">
    <property type="entry name" value="LRR_dom_sf"/>
</dbReference>
<keyword evidence="1" id="KW-0343">GTPase activation</keyword>
<dbReference type="InterPro" id="IPR001611">
    <property type="entry name" value="Leu-rich_rpt"/>
</dbReference>
<reference evidence="5" key="1">
    <citation type="submission" date="2021-02" db="EMBL/GenBank/DDBJ databases">
        <authorList>
            <person name="Nowell W R."/>
        </authorList>
    </citation>
    <scope>NUCLEOTIDE SEQUENCE</scope>
</reference>
<dbReference type="PANTHER" id="PTHR24113:SF12">
    <property type="entry name" value="RAN GTPASE-ACTIVATING PROTEIN 1"/>
    <property type="match status" value="1"/>
</dbReference>
<evidence type="ECO:0000256" key="2">
    <source>
        <dbReference type="ARBA" id="ARBA00022614"/>
    </source>
</evidence>
<comment type="caution">
    <text evidence="5">The sequence shown here is derived from an EMBL/GenBank/DDBJ whole genome shotgun (WGS) entry which is preliminary data.</text>
</comment>
<proteinExistence type="predicted"/>
<dbReference type="GO" id="GO:0048471">
    <property type="term" value="C:perinuclear region of cytoplasm"/>
    <property type="evidence" value="ECO:0007669"/>
    <property type="project" value="TreeGrafter"/>
</dbReference>
<accession>A0A818EZ26</accession>
<evidence type="ECO:0000313" key="7">
    <source>
        <dbReference type="Proteomes" id="UP000663872"/>
    </source>
</evidence>
<dbReference type="Proteomes" id="UP000663825">
    <property type="component" value="Unassembled WGS sequence"/>
</dbReference>
<dbReference type="GO" id="GO:0006913">
    <property type="term" value="P:nucleocytoplasmic transport"/>
    <property type="evidence" value="ECO:0007669"/>
    <property type="project" value="TreeGrafter"/>
</dbReference>
<evidence type="ECO:0000256" key="3">
    <source>
        <dbReference type="ARBA" id="ARBA00022737"/>
    </source>
</evidence>
<dbReference type="Proteomes" id="UP000663872">
    <property type="component" value="Unassembled WGS sequence"/>
</dbReference>
<dbReference type="GO" id="GO:0005634">
    <property type="term" value="C:nucleus"/>
    <property type="evidence" value="ECO:0007669"/>
    <property type="project" value="TreeGrafter"/>
</dbReference>
<dbReference type="GO" id="GO:0031267">
    <property type="term" value="F:small GTPase binding"/>
    <property type="evidence" value="ECO:0007669"/>
    <property type="project" value="TreeGrafter"/>
</dbReference>
<sequence>MQIIFTCKKTLIQLHVQWNQIGDVGAHYLAHAIGNNKQLISLDLWHNETREKGVHHLPDALRYNMGTHIFFVKKSSPTYIFLYAQTLTTLNLRSNKITTTGAQHFLNTLQNNQTLTTIYFDRNEALQSESNKSMEDYRIQWINWY</sequence>
<keyword evidence="2" id="KW-0433">Leucine-rich repeat</keyword>
<dbReference type="SMART" id="SM00368">
    <property type="entry name" value="LRR_RI"/>
    <property type="match status" value="3"/>
</dbReference>
<evidence type="ECO:0000256" key="1">
    <source>
        <dbReference type="ARBA" id="ARBA00022468"/>
    </source>
</evidence>
<dbReference type="InterPro" id="IPR027038">
    <property type="entry name" value="RanGap"/>
</dbReference>
<evidence type="ECO:0000313" key="6">
    <source>
        <dbReference type="EMBL" id="CAF3555514.1"/>
    </source>
</evidence>
<dbReference type="SUPFAM" id="SSF52047">
    <property type="entry name" value="RNI-like"/>
    <property type="match status" value="1"/>
</dbReference>
<dbReference type="Gene3D" id="3.80.10.10">
    <property type="entry name" value="Ribonuclease Inhibitor"/>
    <property type="match status" value="2"/>
</dbReference>
<dbReference type="Proteomes" id="UP000663833">
    <property type="component" value="Unassembled WGS sequence"/>
</dbReference>